<proteinExistence type="predicted"/>
<name>A0A9D4CUW9_DREPO</name>
<organism evidence="1 2">
    <name type="scientific">Dreissena polymorpha</name>
    <name type="common">Zebra mussel</name>
    <name type="synonym">Mytilus polymorpha</name>
    <dbReference type="NCBI Taxonomy" id="45954"/>
    <lineage>
        <taxon>Eukaryota</taxon>
        <taxon>Metazoa</taxon>
        <taxon>Spiralia</taxon>
        <taxon>Lophotrochozoa</taxon>
        <taxon>Mollusca</taxon>
        <taxon>Bivalvia</taxon>
        <taxon>Autobranchia</taxon>
        <taxon>Heteroconchia</taxon>
        <taxon>Euheterodonta</taxon>
        <taxon>Imparidentia</taxon>
        <taxon>Neoheterodontei</taxon>
        <taxon>Myida</taxon>
        <taxon>Dreissenoidea</taxon>
        <taxon>Dreissenidae</taxon>
        <taxon>Dreissena</taxon>
    </lineage>
</organism>
<dbReference type="Gene3D" id="3.90.640.10">
    <property type="entry name" value="Actin, Chain A, domain 4"/>
    <property type="match status" value="1"/>
</dbReference>
<dbReference type="Proteomes" id="UP000828390">
    <property type="component" value="Unassembled WGS sequence"/>
</dbReference>
<dbReference type="SUPFAM" id="SSF53067">
    <property type="entry name" value="Actin-like ATPase domain"/>
    <property type="match status" value="1"/>
</dbReference>
<dbReference type="Gene3D" id="3.30.420.40">
    <property type="match status" value="2"/>
</dbReference>
<dbReference type="InterPro" id="IPR043129">
    <property type="entry name" value="ATPase_NBD"/>
</dbReference>
<evidence type="ECO:0008006" key="3">
    <source>
        <dbReference type="Google" id="ProtNLM"/>
    </source>
</evidence>
<dbReference type="PANTHER" id="PTHR14187:SF5">
    <property type="entry name" value="HEAT SHOCK 70 KDA PROTEIN 12A"/>
    <property type="match status" value="1"/>
</dbReference>
<gene>
    <name evidence="1" type="ORF">DPMN_056695</name>
</gene>
<keyword evidence="2" id="KW-1185">Reference proteome</keyword>
<sequence>MKYILGGTIDIAVHEVCDGGSIKEIYRPSGGDWGGTNVDEAFIKFLREIAGNDAIQRFKDENVEEYLDLLRDFEAKKRGTDAASKTNIAIKIPPTLFGIVQGMTQMSLQDKLQASSYEKTVTLTKTKLRLDADVMRSFVCGNLLQMIQHTSDLLERPECKNVDAILMVGGFSESKFLQEMFKLNFKLPPIVPPKAGLAVLIGAVIYGHRPTAITERKSIYTYGIKSTADYNDKIHPLSKRSVFKDGSVLCVDVFSIIVREGDTLVVGRVHNERSYFPIYESQKVMIIPIFTSRDRNSKFTTDPGCKQVGSLQVPLAGIGTNRSVTVRMLFGGTEIIVECVEEATKRIRRLNIDFLTY</sequence>
<protein>
    <recommendedName>
        <fullName evidence="3">Heat shock protein 70</fullName>
    </recommendedName>
</protein>
<comment type="caution">
    <text evidence="1">The sequence shown here is derived from an EMBL/GenBank/DDBJ whole genome shotgun (WGS) entry which is preliminary data.</text>
</comment>
<accession>A0A9D4CUW9</accession>
<dbReference type="PANTHER" id="PTHR14187">
    <property type="entry name" value="ALPHA KINASE/ELONGATION FACTOR 2 KINASE"/>
    <property type="match status" value="1"/>
</dbReference>
<dbReference type="EMBL" id="JAIWYP010000012">
    <property type="protein sequence ID" value="KAH3730703.1"/>
    <property type="molecule type" value="Genomic_DNA"/>
</dbReference>
<evidence type="ECO:0000313" key="1">
    <source>
        <dbReference type="EMBL" id="KAH3730703.1"/>
    </source>
</evidence>
<reference evidence="1" key="1">
    <citation type="journal article" date="2019" name="bioRxiv">
        <title>The Genome of the Zebra Mussel, Dreissena polymorpha: A Resource for Invasive Species Research.</title>
        <authorList>
            <person name="McCartney M.A."/>
            <person name="Auch B."/>
            <person name="Kono T."/>
            <person name="Mallez S."/>
            <person name="Zhang Y."/>
            <person name="Obille A."/>
            <person name="Becker A."/>
            <person name="Abrahante J.E."/>
            <person name="Garbe J."/>
            <person name="Badalamenti J.P."/>
            <person name="Herman A."/>
            <person name="Mangelson H."/>
            <person name="Liachko I."/>
            <person name="Sullivan S."/>
            <person name="Sone E.D."/>
            <person name="Koren S."/>
            <person name="Silverstein K.A.T."/>
            <person name="Beckman K.B."/>
            <person name="Gohl D.M."/>
        </authorList>
    </citation>
    <scope>NUCLEOTIDE SEQUENCE</scope>
    <source>
        <strain evidence="1">Duluth1</strain>
        <tissue evidence="1">Whole animal</tissue>
    </source>
</reference>
<evidence type="ECO:0000313" key="2">
    <source>
        <dbReference type="Proteomes" id="UP000828390"/>
    </source>
</evidence>
<reference evidence="1" key="2">
    <citation type="submission" date="2020-11" db="EMBL/GenBank/DDBJ databases">
        <authorList>
            <person name="McCartney M.A."/>
            <person name="Auch B."/>
            <person name="Kono T."/>
            <person name="Mallez S."/>
            <person name="Becker A."/>
            <person name="Gohl D.M."/>
            <person name="Silverstein K.A.T."/>
            <person name="Koren S."/>
            <person name="Bechman K.B."/>
            <person name="Herman A."/>
            <person name="Abrahante J.E."/>
            <person name="Garbe J."/>
        </authorList>
    </citation>
    <scope>NUCLEOTIDE SEQUENCE</scope>
    <source>
        <strain evidence="1">Duluth1</strain>
        <tissue evidence="1">Whole animal</tissue>
    </source>
</reference>
<dbReference type="AlphaFoldDB" id="A0A9D4CUW9"/>